<dbReference type="Pfam" id="PF00781">
    <property type="entry name" value="DAGK_cat"/>
    <property type="match status" value="1"/>
</dbReference>
<name>A0ABY6MFL0_9BACT</name>
<evidence type="ECO:0000313" key="6">
    <source>
        <dbReference type="EMBL" id="UZD22581.1"/>
    </source>
</evidence>
<evidence type="ECO:0000256" key="3">
    <source>
        <dbReference type="ARBA" id="ARBA00022777"/>
    </source>
</evidence>
<keyword evidence="1" id="KW-0808">Transferase</keyword>
<dbReference type="Gene3D" id="2.60.200.40">
    <property type="match status" value="1"/>
</dbReference>
<keyword evidence="3 6" id="KW-0418">Kinase</keyword>
<dbReference type="SMART" id="SM00046">
    <property type="entry name" value="DAGKc"/>
    <property type="match status" value="1"/>
</dbReference>
<dbReference type="InterPro" id="IPR001206">
    <property type="entry name" value="Diacylglycerol_kinase_cat_dom"/>
</dbReference>
<sequence>MKNCLFILNPISGDNNYQKEELFAQVEDSLKLYNFHFVETTGENDPEKIQKKLTEYQPDLVMVGGGDGTVKMAAMALKSSSVPMCVVPLGSANGLAKCLGIEVLTDALEAVRDHEVKAIDAIDINGEICLHLADFGMNASMIRKFEDDDSRGMLGYVKNSLSELFSAEPKNFTLKFGEEEVDLSSKMMVIANGDQYGTGAKVNCSGVMDDGKFEVISINPLTADDFLKMTVAFFKGDLDEMENVQTWQVEECEIINHHEAEFQIDGEVMNHPKSIQAKIHKHAFNFLVGKSFDNCRTSEV</sequence>
<dbReference type="Proteomes" id="UP001163156">
    <property type="component" value="Chromosome"/>
</dbReference>
<evidence type="ECO:0000256" key="2">
    <source>
        <dbReference type="ARBA" id="ARBA00022741"/>
    </source>
</evidence>
<protein>
    <submittedName>
        <fullName evidence="6">Diacylglycerol kinase family protein</fullName>
    </submittedName>
</protein>
<dbReference type="InterPro" id="IPR017438">
    <property type="entry name" value="ATP-NAD_kinase_N"/>
</dbReference>
<evidence type="ECO:0000256" key="1">
    <source>
        <dbReference type="ARBA" id="ARBA00022679"/>
    </source>
</evidence>
<evidence type="ECO:0000259" key="5">
    <source>
        <dbReference type="PROSITE" id="PS50146"/>
    </source>
</evidence>
<accession>A0ABY6MFL0</accession>
<keyword evidence="4" id="KW-0067">ATP-binding</keyword>
<keyword evidence="2" id="KW-0547">Nucleotide-binding</keyword>
<dbReference type="GO" id="GO:0016301">
    <property type="term" value="F:kinase activity"/>
    <property type="evidence" value="ECO:0007669"/>
    <property type="project" value="UniProtKB-KW"/>
</dbReference>
<dbReference type="InterPro" id="IPR050187">
    <property type="entry name" value="Lipid_Phosphate_FormReg"/>
</dbReference>
<dbReference type="CDD" id="cd00945">
    <property type="entry name" value="Aldolase_Class_I"/>
    <property type="match status" value="1"/>
</dbReference>
<evidence type="ECO:0000313" key="7">
    <source>
        <dbReference type="Proteomes" id="UP001163156"/>
    </source>
</evidence>
<dbReference type="SUPFAM" id="SSF111331">
    <property type="entry name" value="NAD kinase/diacylglycerol kinase-like"/>
    <property type="match status" value="1"/>
</dbReference>
<dbReference type="InterPro" id="IPR045540">
    <property type="entry name" value="YegS/DAGK_C"/>
</dbReference>
<dbReference type="PANTHER" id="PTHR12358:SF106">
    <property type="entry name" value="LIPID KINASE YEGS"/>
    <property type="match status" value="1"/>
</dbReference>
<dbReference type="PANTHER" id="PTHR12358">
    <property type="entry name" value="SPHINGOSINE KINASE"/>
    <property type="match status" value="1"/>
</dbReference>
<dbReference type="RefSeq" id="WP_264809098.1">
    <property type="nucleotide sequence ID" value="NZ_CP110226.1"/>
</dbReference>
<organism evidence="6 7">
    <name type="scientific">Algoriphagus halophytocola</name>
    <dbReference type="NCBI Taxonomy" id="2991499"/>
    <lineage>
        <taxon>Bacteria</taxon>
        <taxon>Pseudomonadati</taxon>
        <taxon>Bacteroidota</taxon>
        <taxon>Cytophagia</taxon>
        <taxon>Cytophagales</taxon>
        <taxon>Cyclobacteriaceae</taxon>
        <taxon>Algoriphagus</taxon>
    </lineage>
</organism>
<reference evidence="6" key="1">
    <citation type="submission" date="2022-10" db="EMBL/GenBank/DDBJ databases">
        <title>Algoriphagus sp. a novel bacteria isolate from halophytes salicornia europaea.</title>
        <authorList>
            <person name="Peng Y."/>
            <person name="Jiang L."/>
            <person name="Lee J."/>
        </authorList>
    </citation>
    <scope>NUCLEOTIDE SEQUENCE</scope>
    <source>
        <strain evidence="6">TR-M5</strain>
    </source>
</reference>
<proteinExistence type="predicted"/>
<evidence type="ECO:0000256" key="4">
    <source>
        <dbReference type="ARBA" id="ARBA00022840"/>
    </source>
</evidence>
<dbReference type="PROSITE" id="PS50146">
    <property type="entry name" value="DAGK"/>
    <property type="match status" value="1"/>
</dbReference>
<dbReference type="Gene3D" id="3.40.50.10330">
    <property type="entry name" value="Probable inorganic polyphosphate/atp-NAD kinase, domain 1"/>
    <property type="match status" value="1"/>
</dbReference>
<feature type="domain" description="DAGKc" evidence="5">
    <location>
        <begin position="1"/>
        <end position="128"/>
    </location>
</feature>
<dbReference type="Pfam" id="PF19279">
    <property type="entry name" value="YegS_C"/>
    <property type="match status" value="1"/>
</dbReference>
<keyword evidence="7" id="KW-1185">Reference proteome</keyword>
<dbReference type="EMBL" id="CP110226">
    <property type="protein sequence ID" value="UZD22581.1"/>
    <property type="molecule type" value="Genomic_DNA"/>
</dbReference>
<gene>
    <name evidence="6" type="ORF">OM944_18260</name>
</gene>
<dbReference type="InterPro" id="IPR016064">
    <property type="entry name" value="NAD/diacylglycerol_kinase_sf"/>
</dbReference>